<dbReference type="Proteomes" id="UP000656042">
    <property type="component" value="Unassembled WGS sequence"/>
</dbReference>
<evidence type="ECO:0000313" key="2">
    <source>
        <dbReference type="EMBL" id="GGL04456.1"/>
    </source>
</evidence>
<accession>A0A8J3C3M4</accession>
<keyword evidence="3" id="KW-1185">Reference proteome</keyword>
<evidence type="ECO:0000259" key="1">
    <source>
        <dbReference type="Pfam" id="PF04149"/>
    </source>
</evidence>
<comment type="caution">
    <text evidence="2">The sequence shown here is derived from an EMBL/GenBank/DDBJ whole genome shotgun (WGS) entry which is preliminary data.</text>
</comment>
<protein>
    <recommendedName>
        <fullName evidence="1">DUF397 domain-containing protein</fullName>
    </recommendedName>
</protein>
<gene>
    <name evidence="2" type="ORF">GCM10012284_43840</name>
</gene>
<dbReference type="EMBL" id="BMMX01000023">
    <property type="protein sequence ID" value="GGL04456.1"/>
    <property type="molecule type" value="Genomic_DNA"/>
</dbReference>
<reference evidence="2" key="1">
    <citation type="journal article" date="2014" name="Int. J. Syst. Evol. Microbiol.">
        <title>Complete genome sequence of Corynebacterium casei LMG S-19264T (=DSM 44701T), isolated from a smear-ripened cheese.</title>
        <authorList>
            <consortium name="US DOE Joint Genome Institute (JGI-PGF)"/>
            <person name="Walter F."/>
            <person name="Albersmeier A."/>
            <person name="Kalinowski J."/>
            <person name="Ruckert C."/>
        </authorList>
    </citation>
    <scope>NUCLEOTIDE SEQUENCE</scope>
    <source>
        <strain evidence="2">CGMCC 4.7299</strain>
    </source>
</reference>
<organism evidence="2 3">
    <name type="scientific">Mangrovihabitans endophyticus</name>
    <dbReference type="NCBI Taxonomy" id="1751298"/>
    <lineage>
        <taxon>Bacteria</taxon>
        <taxon>Bacillati</taxon>
        <taxon>Actinomycetota</taxon>
        <taxon>Actinomycetes</taxon>
        <taxon>Micromonosporales</taxon>
        <taxon>Micromonosporaceae</taxon>
        <taxon>Mangrovihabitans</taxon>
    </lineage>
</organism>
<dbReference type="RefSeq" id="WP_189081156.1">
    <property type="nucleotide sequence ID" value="NZ_BMMX01000023.1"/>
</dbReference>
<name>A0A8J3C3M4_9ACTN</name>
<reference evidence="2" key="2">
    <citation type="submission" date="2020-09" db="EMBL/GenBank/DDBJ databases">
        <authorList>
            <person name="Sun Q."/>
            <person name="Zhou Y."/>
        </authorList>
    </citation>
    <scope>NUCLEOTIDE SEQUENCE</scope>
    <source>
        <strain evidence="2">CGMCC 4.7299</strain>
    </source>
</reference>
<proteinExistence type="predicted"/>
<dbReference type="InterPro" id="IPR007278">
    <property type="entry name" value="DUF397"/>
</dbReference>
<sequence>MSVTGSWIRSKACVGRDHCVEAAPAGDQIGLRNSRFPEAVLVVDKSALADLLGTIKSGDWLIEPPR</sequence>
<feature type="domain" description="DUF397" evidence="1">
    <location>
        <begin position="6"/>
        <end position="56"/>
    </location>
</feature>
<evidence type="ECO:0000313" key="3">
    <source>
        <dbReference type="Proteomes" id="UP000656042"/>
    </source>
</evidence>
<dbReference type="AlphaFoldDB" id="A0A8J3C3M4"/>
<dbReference type="Pfam" id="PF04149">
    <property type="entry name" value="DUF397"/>
    <property type="match status" value="1"/>
</dbReference>